<reference evidence="2" key="4">
    <citation type="journal article" date="2015" name="G3 (Bethesda)">
        <title>Genome sequences of three phytopathogenic species of the Magnaporthaceae family of fungi.</title>
        <authorList>
            <person name="Okagaki L.H."/>
            <person name="Nunes C.C."/>
            <person name="Sailsbery J."/>
            <person name="Clay B."/>
            <person name="Brown D."/>
            <person name="John T."/>
            <person name="Oh Y."/>
            <person name="Young N."/>
            <person name="Fitzgerald M."/>
            <person name="Haas B.J."/>
            <person name="Zeng Q."/>
            <person name="Young S."/>
            <person name="Adiconis X."/>
            <person name="Fan L."/>
            <person name="Levin J.Z."/>
            <person name="Mitchell T.K."/>
            <person name="Okubara P.A."/>
            <person name="Farman M.L."/>
            <person name="Kohn L.M."/>
            <person name="Birren B."/>
            <person name="Ma L.-J."/>
            <person name="Dean R.A."/>
        </authorList>
    </citation>
    <scope>NUCLEOTIDE SEQUENCE</scope>
    <source>
        <strain evidence="2">ATCC 64411 / 73-15</strain>
    </source>
</reference>
<keyword evidence="3" id="KW-1185">Reference proteome</keyword>
<proteinExistence type="predicted"/>
<dbReference type="VEuPathDB" id="FungiDB:MAPG_04621"/>
<accession>A0A0C4DX83</accession>
<reference evidence="3" key="2">
    <citation type="submission" date="2010-05" db="EMBL/GenBank/DDBJ databases">
        <title>The genome sequence of Magnaporthe poae strain ATCC 64411.</title>
        <authorList>
            <person name="Ma L.-J."/>
            <person name="Dead R."/>
            <person name="Young S."/>
            <person name="Zeng Q."/>
            <person name="Koehrsen M."/>
            <person name="Alvarado L."/>
            <person name="Berlin A."/>
            <person name="Chapman S.B."/>
            <person name="Chen Z."/>
            <person name="Freedman E."/>
            <person name="Gellesch M."/>
            <person name="Goldberg J."/>
            <person name="Griggs A."/>
            <person name="Gujja S."/>
            <person name="Heilman E.R."/>
            <person name="Heiman D."/>
            <person name="Hepburn T."/>
            <person name="Howarth C."/>
            <person name="Jen D."/>
            <person name="Larson L."/>
            <person name="Mehta T."/>
            <person name="Neiman D."/>
            <person name="Pearson M."/>
            <person name="Roberts A."/>
            <person name="Saif S."/>
            <person name="Shea T."/>
            <person name="Shenoy N."/>
            <person name="Sisk P."/>
            <person name="Stolte C."/>
            <person name="Sykes S."/>
            <person name="Walk T."/>
            <person name="White J."/>
            <person name="Yandava C."/>
            <person name="Haas B."/>
            <person name="Nusbaum C."/>
            <person name="Birren B."/>
        </authorList>
    </citation>
    <scope>NUCLEOTIDE SEQUENCE [LARGE SCALE GENOMIC DNA]</scope>
    <source>
        <strain evidence="3">ATCC 64411 / 73-15</strain>
    </source>
</reference>
<protein>
    <submittedName>
        <fullName evidence="1 2">Uncharacterized protein</fullName>
    </submittedName>
</protein>
<dbReference type="EMBL" id="GL876968">
    <property type="protein sequence ID" value="KLU85598.1"/>
    <property type="molecule type" value="Genomic_DNA"/>
</dbReference>
<dbReference type="Proteomes" id="UP000011715">
    <property type="component" value="Unassembled WGS sequence"/>
</dbReference>
<dbReference type="EMBL" id="ADBL01001079">
    <property type="status" value="NOT_ANNOTATED_CDS"/>
    <property type="molecule type" value="Genomic_DNA"/>
</dbReference>
<dbReference type="EnsemblFungi" id="MAPG_04621T0">
    <property type="protein sequence ID" value="MAPG_04621T0"/>
    <property type="gene ID" value="MAPG_04621"/>
</dbReference>
<reference evidence="1" key="3">
    <citation type="submission" date="2011-03" db="EMBL/GenBank/DDBJ databases">
        <title>Annotation of Magnaporthe poae ATCC 64411.</title>
        <authorList>
            <person name="Ma L.-J."/>
            <person name="Dead R."/>
            <person name="Young S.K."/>
            <person name="Zeng Q."/>
            <person name="Gargeya S."/>
            <person name="Fitzgerald M."/>
            <person name="Haas B."/>
            <person name="Abouelleil A."/>
            <person name="Alvarado L."/>
            <person name="Arachchi H.M."/>
            <person name="Berlin A."/>
            <person name="Brown A."/>
            <person name="Chapman S.B."/>
            <person name="Chen Z."/>
            <person name="Dunbar C."/>
            <person name="Freedman E."/>
            <person name="Gearin G."/>
            <person name="Gellesch M."/>
            <person name="Goldberg J."/>
            <person name="Griggs A."/>
            <person name="Gujja S."/>
            <person name="Heiman D."/>
            <person name="Howarth C."/>
            <person name="Larson L."/>
            <person name="Lui A."/>
            <person name="MacDonald P.J.P."/>
            <person name="Mehta T."/>
            <person name="Montmayeur A."/>
            <person name="Murphy C."/>
            <person name="Neiman D."/>
            <person name="Pearson M."/>
            <person name="Priest M."/>
            <person name="Roberts A."/>
            <person name="Saif S."/>
            <person name="Shea T."/>
            <person name="Shenoy N."/>
            <person name="Sisk P."/>
            <person name="Stolte C."/>
            <person name="Sykes S."/>
            <person name="Yandava C."/>
            <person name="Wortman J."/>
            <person name="Nusbaum C."/>
            <person name="Birren B."/>
        </authorList>
    </citation>
    <scope>NUCLEOTIDE SEQUENCE</scope>
    <source>
        <strain evidence="1">ATCC 64411</strain>
    </source>
</reference>
<evidence type="ECO:0000313" key="2">
    <source>
        <dbReference type="EnsemblFungi" id="MAPG_04621T0"/>
    </source>
</evidence>
<evidence type="ECO:0000313" key="3">
    <source>
        <dbReference type="Proteomes" id="UP000011715"/>
    </source>
</evidence>
<evidence type="ECO:0000313" key="1">
    <source>
        <dbReference type="EMBL" id="KLU85598.1"/>
    </source>
</evidence>
<sequence>MMTPSSNPAGMVVGMSLRQCSTMSTSPAASIASSSLVHRPLPIDGSGDTLSLSPCVLMATTSNVRPGCAFCSSAIRCSVCLSARGERRVPILMMDDDGAGAAGGASVDAICSVNTIQLKFRPTKSAEQISYFEIRSIKVGTVSRITQFGFLIKLSPDMCH</sequence>
<name>A0A0C4DX83_MAGP6</name>
<dbReference type="AlphaFoldDB" id="A0A0C4DX83"/>
<organism evidence="2 3">
    <name type="scientific">Magnaporthiopsis poae (strain ATCC 64411 / 73-15)</name>
    <name type="common">Kentucky bluegrass fungus</name>
    <name type="synonym">Magnaporthe poae</name>
    <dbReference type="NCBI Taxonomy" id="644358"/>
    <lineage>
        <taxon>Eukaryota</taxon>
        <taxon>Fungi</taxon>
        <taxon>Dikarya</taxon>
        <taxon>Ascomycota</taxon>
        <taxon>Pezizomycotina</taxon>
        <taxon>Sordariomycetes</taxon>
        <taxon>Sordariomycetidae</taxon>
        <taxon>Magnaporthales</taxon>
        <taxon>Magnaporthaceae</taxon>
        <taxon>Magnaporthiopsis</taxon>
    </lineage>
</organism>
<gene>
    <name evidence="1" type="ORF">MAPG_04621</name>
</gene>
<reference evidence="2" key="5">
    <citation type="submission" date="2015-06" db="UniProtKB">
        <authorList>
            <consortium name="EnsemblFungi"/>
        </authorList>
    </citation>
    <scope>IDENTIFICATION</scope>
    <source>
        <strain evidence="2">ATCC 64411</strain>
    </source>
</reference>
<reference evidence="1" key="1">
    <citation type="submission" date="2010-05" db="EMBL/GenBank/DDBJ databases">
        <title>The Genome Sequence of Magnaporthe poae strain ATCC 64411.</title>
        <authorList>
            <consortium name="The Broad Institute Genome Sequencing Platform"/>
            <consortium name="Broad Institute Genome Sequencing Center for Infectious Disease"/>
            <person name="Ma L.-J."/>
            <person name="Dead R."/>
            <person name="Young S."/>
            <person name="Zeng Q."/>
            <person name="Koehrsen M."/>
            <person name="Alvarado L."/>
            <person name="Berlin A."/>
            <person name="Chapman S.B."/>
            <person name="Chen Z."/>
            <person name="Freedman E."/>
            <person name="Gellesch M."/>
            <person name="Goldberg J."/>
            <person name="Griggs A."/>
            <person name="Gujja S."/>
            <person name="Heilman E.R."/>
            <person name="Heiman D."/>
            <person name="Hepburn T."/>
            <person name="Howarth C."/>
            <person name="Jen D."/>
            <person name="Larson L."/>
            <person name="Mehta T."/>
            <person name="Neiman D."/>
            <person name="Pearson M."/>
            <person name="Roberts A."/>
            <person name="Saif S."/>
            <person name="Shea T."/>
            <person name="Shenoy N."/>
            <person name="Sisk P."/>
            <person name="Stolte C."/>
            <person name="Sykes S."/>
            <person name="Walk T."/>
            <person name="White J."/>
            <person name="Yandava C."/>
            <person name="Haas B."/>
            <person name="Nusbaum C."/>
            <person name="Birren B."/>
        </authorList>
    </citation>
    <scope>NUCLEOTIDE SEQUENCE</scope>
    <source>
        <strain evidence="1">ATCC 64411</strain>
    </source>
</reference>